<dbReference type="Gene3D" id="2.70.170.10">
    <property type="entry name" value="Neurotransmitter-gated ion-channel ligand-binding domain"/>
    <property type="match status" value="1"/>
</dbReference>
<keyword evidence="5" id="KW-0813">Transport</keyword>
<dbReference type="PANTHER" id="PTHR18945">
    <property type="entry name" value="NEUROTRANSMITTER GATED ION CHANNEL"/>
    <property type="match status" value="1"/>
</dbReference>
<feature type="transmembrane region" description="Helical" evidence="5">
    <location>
        <begin position="466"/>
        <end position="485"/>
    </location>
</feature>
<dbReference type="CDD" id="cd19051">
    <property type="entry name" value="LGIC_TM_cation"/>
    <property type="match status" value="1"/>
</dbReference>
<dbReference type="RefSeq" id="XP_035824465.1">
    <property type="nucleotide sequence ID" value="XM_035968572.1"/>
</dbReference>
<feature type="transmembrane region" description="Helical" evidence="5">
    <location>
        <begin position="301"/>
        <end position="319"/>
    </location>
</feature>
<dbReference type="PROSITE" id="PS00236">
    <property type="entry name" value="NEUROTR_ION_CHANNEL"/>
    <property type="match status" value="1"/>
</dbReference>
<gene>
    <name evidence="9" type="primary">LOC101858254</name>
</gene>
<evidence type="ECO:0000313" key="8">
    <source>
        <dbReference type="Proteomes" id="UP000694888"/>
    </source>
</evidence>
<dbReference type="SUPFAM" id="SSF90112">
    <property type="entry name" value="Neurotransmitter-gated ion-channel transmembrane pore"/>
    <property type="match status" value="1"/>
</dbReference>
<evidence type="ECO:0000256" key="2">
    <source>
        <dbReference type="ARBA" id="ARBA00022692"/>
    </source>
</evidence>
<dbReference type="PRINTS" id="PR00252">
    <property type="entry name" value="NRIONCHANNEL"/>
</dbReference>
<evidence type="ECO:0000259" key="6">
    <source>
        <dbReference type="Pfam" id="PF02931"/>
    </source>
</evidence>
<evidence type="ECO:0000256" key="3">
    <source>
        <dbReference type="ARBA" id="ARBA00022989"/>
    </source>
</evidence>
<dbReference type="InterPro" id="IPR038050">
    <property type="entry name" value="Neuro_actylchol_rec"/>
</dbReference>
<name>A0ABM1VPX3_APLCA</name>
<evidence type="ECO:0000256" key="1">
    <source>
        <dbReference type="ARBA" id="ARBA00004141"/>
    </source>
</evidence>
<dbReference type="Pfam" id="PF02932">
    <property type="entry name" value="Neur_chan_memb"/>
    <property type="match status" value="1"/>
</dbReference>
<dbReference type="InterPro" id="IPR018000">
    <property type="entry name" value="Neurotransmitter_ion_chnl_CS"/>
</dbReference>
<dbReference type="InterPro" id="IPR006029">
    <property type="entry name" value="Neurotrans-gated_channel_TM"/>
</dbReference>
<protein>
    <submittedName>
        <fullName evidence="9">Neuronal acetylcholine receptor subunit alpha-7 isoform X1</fullName>
    </submittedName>
</protein>
<keyword evidence="4 5" id="KW-0472">Membrane</keyword>
<keyword evidence="2 5" id="KW-0812">Transmembrane</keyword>
<keyword evidence="8" id="KW-1185">Reference proteome</keyword>
<dbReference type="Pfam" id="PF02931">
    <property type="entry name" value="Neur_chan_LBD"/>
    <property type="match status" value="1"/>
</dbReference>
<feature type="transmembrane region" description="Helical" evidence="5">
    <location>
        <begin position="270"/>
        <end position="294"/>
    </location>
</feature>
<evidence type="ECO:0000313" key="9">
    <source>
        <dbReference type="RefSeq" id="XP_035824465.1"/>
    </source>
</evidence>
<sequence length="490" mass="55800">MQSRPYTVNQSICLSHRRTQAIQRLMRESIAAVHVTRMCVALRLFFYIGLISPSALILASTYNDSARLYADILKPFDIRIRPLKNQSEPITVYFQMFLLNILNIDEVTQQVDLNAWINFSWVDELRTWDPSDYDRVSLIHPMPLDTWRPRILVSNSVAKRDLFEDDYTPLYISSDGRSKWFPGTIFSISCDIDIRHYPFDSQTCTMYIMTQDFATNINFYPDPSTVMTGNFKRNGEWDLMSTQVITSTPTFSNAAFSRLEISMVLKRKPVFFVVNTLVPTMFISAISSIVFILPEDSGERASFAITMLLSLSVFLSTVSSQLPQNSENFPIIISYLFSLLVLNGTTVFVTVLHLRCRQKKKESTPKSTGKEARHVGPVLSARRKRHFHNVSIQPIWGSGEKQLAAIPGEANVGQSFQKQDIAQRKNSLISDGDVTLARETTTDHSKQRNNSHGNSVVMAYLKDPNVLLFVFINTAWLILTTYFLVELISP</sequence>
<comment type="subcellular location">
    <subcellularLocation>
        <location evidence="1">Membrane</location>
        <topology evidence="1">Multi-pass membrane protein</topology>
    </subcellularLocation>
</comment>
<proteinExistence type="inferred from homology"/>
<dbReference type="CDD" id="cd18989">
    <property type="entry name" value="LGIC_ECD_cation"/>
    <property type="match status" value="1"/>
</dbReference>
<dbReference type="InterPro" id="IPR036734">
    <property type="entry name" value="Neur_chan_lig-bd_sf"/>
</dbReference>
<comment type="similarity">
    <text evidence="5">Belongs to the ligand-gated ion channel (TC 1.A.9) family.</text>
</comment>
<dbReference type="InterPro" id="IPR036719">
    <property type="entry name" value="Neuro-gated_channel_TM_sf"/>
</dbReference>
<keyword evidence="3 5" id="KW-1133">Transmembrane helix</keyword>
<dbReference type="Proteomes" id="UP000694888">
    <property type="component" value="Unplaced"/>
</dbReference>
<dbReference type="InterPro" id="IPR006201">
    <property type="entry name" value="Neur_channel"/>
</dbReference>
<feature type="domain" description="Neurotransmitter-gated ion-channel transmembrane" evidence="7">
    <location>
        <begin position="276"/>
        <end position="426"/>
    </location>
</feature>
<evidence type="ECO:0000256" key="5">
    <source>
        <dbReference type="RuleBase" id="RU000687"/>
    </source>
</evidence>
<keyword evidence="5" id="KW-0406">Ion transport</keyword>
<dbReference type="InterPro" id="IPR006202">
    <property type="entry name" value="Neur_chan_lig-bd"/>
</dbReference>
<reference evidence="9" key="1">
    <citation type="submission" date="2025-08" db="UniProtKB">
        <authorList>
            <consortium name="RefSeq"/>
        </authorList>
    </citation>
    <scope>IDENTIFICATION</scope>
</reference>
<organism evidence="8 9">
    <name type="scientific">Aplysia californica</name>
    <name type="common">California sea hare</name>
    <dbReference type="NCBI Taxonomy" id="6500"/>
    <lineage>
        <taxon>Eukaryota</taxon>
        <taxon>Metazoa</taxon>
        <taxon>Spiralia</taxon>
        <taxon>Lophotrochozoa</taxon>
        <taxon>Mollusca</taxon>
        <taxon>Gastropoda</taxon>
        <taxon>Heterobranchia</taxon>
        <taxon>Euthyneura</taxon>
        <taxon>Tectipleura</taxon>
        <taxon>Aplysiida</taxon>
        <taxon>Aplysioidea</taxon>
        <taxon>Aplysiidae</taxon>
        <taxon>Aplysia</taxon>
    </lineage>
</organism>
<dbReference type="GeneID" id="101858254"/>
<evidence type="ECO:0000256" key="4">
    <source>
        <dbReference type="ARBA" id="ARBA00023136"/>
    </source>
</evidence>
<feature type="transmembrane region" description="Helical" evidence="5">
    <location>
        <begin position="44"/>
        <end position="62"/>
    </location>
</feature>
<feature type="domain" description="Neurotransmitter-gated ion-channel ligand-binding" evidence="6">
    <location>
        <begin position="66"/>
        <end position="269"/>
    </location>
</feature>
<dbReference type="SUPFAM" id="SSF63712">
    <property type="entry name" value="Nicotinic receptor ligand binding domain-like"/>
    <property type="match status" value="1"/>
</dbReference>
<keyword evidence="5" id="KW-0407">Ion channel</keyword>
<feature type="transmembrane region" description="Helical" evidence="5">
    <location>
        <begin position="331"/>
        <end position="354"/>
    </location>
</feature>
<dbReference type="Gene3D" id="1.20.58.390">
    <property type="entry name" value="Neurotransmitter-gated ion-channel transmembrane domain"/>
    <property type="match status" value="1"/>
</dbReference>
<accession>A0ABM1VPX3</accession>
<keyword evidence="9" id="KW-0675">Receptor</keyword>
<evidence type="ECO:0000259" key="7">
    <source>
        <dbReference type="Pfam" id="PF02932"/>
    </source>
</evidence>